<feature type="transmembrane region" description="Helical" evidence="1">
    <location>
        <begin position="52"/>
        <end position="75"/>
    </location>
</feature>
<dbReference type="AlphaFoldDB" id="A0A955L0J4"/>
<feature type="transmembrane region" description="Helical" evidence="1">
    <location>
        <begin position="191"/>
        <end position="220"/>
    </location>
</feature>
<feature type="transmembrane region" description="Helical" evidence="1">
    <location>
        <begin position="151"/>
        <end position="179"/>
    </location>
</feature>
<keyword evidence="1" id="KW-1133">Transmembrane helix</keyword>
<evidence type="ECO:0000313" key="2">
    <source>
        <dbReference type="EMBL" id="MCA9379486.1"/>
    </source>
</evidence>
<evidence type="ECO:0008006" key="4">
    <source>
        <dbReference type="Google" id="ProtNLM"/>
    </source>
</evidence>
<evidence type="ECO:0000256" key="1">
    <source>
        <dbReference type="SAM" id="Phobius"/>
    </source>
</evidence>
<name>A0A955L0J4_9BACT</name>
<dbReference type="Proteomes" id="UP000760819">
    <property type="component" value="Unassembled WGS sequence"/>
</dbReference>
<comment type="caution">
    <text evidence="2">The sequence shown here is derived from an EMBL/GenBank/DDBJ whole genome shotgun (WGS) entry which is preliminary data.</text>
</comment>
<keyword evidence="1" id="KW-0812">Transmembrane</keyword>
<keyword evidence="1" id="KW-0472">Membrane</keyword>
<accession>A0A955L0J4</accession>
<gene>
    <name evidence="2" type="ORF">KC640_03590</name>
</gene>
<protein>
    <recommendedName>
        <fullName evidence="4">Yip1 domain-containing protein</fullName>
    </recommendedName>
</protein>
<dbReference type="EMBL" id="JAGQLI010000202">
    <property type="protein sequence ID" value="MCA9379486.1"/>
    <property type="molecule type" value="Genomic_DNA"/>
</dbReference>
<reference evidence="2" key="1">
    <citation type="submission" date="2020-04" db="EMBL/GenBank/DDBJ databases">
        <authorList>
            <person name="Zhang T."/>
        </authorList>
    </citation>
    <scope>NUCLEOTIDE SEQUENCE</scope>
    <source>
        <strain evidence="2">HKST-UBA12</strain>
    </source>
</reference>
<feature type="transmembrane region" description="Helical" evidence="1">
    <location>
        <begin position="96"/>
        <end position="121"/>
    </location>
</feature>
<proteinExistence type="predicted"/>
<reference evidence="2" key="2">
    <citation type="journal article" date="2021" name="Microbiome">
        <title>Successional dynamics and alternative stable states in a saline activated sludge microbial community over 9 years.</title>
        <authorList>
            <person name="Wang Y."/>
            <person name="Ye J."/>
            <person name="Ju F."/>
            <person name="Liu L."/>
            <person name="Boyd J.A."/>
            <person name="Deng Y."/>
            <person name="Parks D.H."/>
            <person name="Jiang X."/>
            <person name="Yin X."/>
            <person name="Woodcroft B.J."/>
            <person name="Tyson G.W."/>
            <person name="Hugenholtz P."/>
            <person name="Polz M.F."/>
            <person name="Zhang T."/>
        </authorList>
    </citation>
    <scope>NUCLEOTIDE SEQUENCE</scope>
    <source>
        <strain evidence="2">HKST-UBA12</strain>
    </source>
</reference>
<evidence type="ECO:0000313" key="3">
    <source>
        <dbReference type="Proteomes" id="UP000760819"/>
    </source>
</evidence>
<sequence length="226" mass="24123">MLKLFTNPNKFYQDHFYKTNGMMIAVVWGIVFLLSILGAAAVSVAFQQEGWVLELVFSLIGAVINVAIMAAVFAFSVKYIAAPDKKEFKLVHGLKLFFTGHLVANILPVLMMVITVPLAFITARSAFLNTDFTQLGVQDYDQVMSLAGQGVAFGLVGILTTCVTLAGGIWGFIVEFIGAKKLTGASDAKSFIAVFLPYIVSLIVGVMVSVVMGIIAAVIIGSTSVG</sequence>
<organism evidence="2 3">
    <name type="scientific">Candidatus Dojkabacteria bacterium</name>
    <dbReference type="NCBI Taxonomy" id="2099670"/>
    <lineage>
        <taxon>Bacteria</taxon>
        <taxon>Candidatus Dojkabacteria</taxon>
    </lineage>
</organism>
<feature type="transmembrane region" description="Helical" evidence="1">
    <location>
        <begin position="21"/>
        <end position="46"/>
    </location>
</feature>